<dbReference type="EMBL" id="JW864590">
    <property type="protein sequence ID" value="AFO97107.1"/>
    <property type="molecule type" value="mRNA"/>
</dbReference>
<evidence type="ECO:0000256" key="4">
    <source>
        <dbReference type="ARBA" id="ARBA00022737"/>
    </source>
</evidence>
<dbReference type="Pfam" id="PF05729">
    <property type="entry name" value="NACHT"/>
    <property type="match status" value="1"/>
</dbReference>
<keyword evidence="5" id="KW-0547">Nucleotide-binding</keyword>
<dbReference type="InterPro" id="IPR027417">
    <property type="entry name" value="P-loop_NTPase"/>
</dbReference>
<evidence type="ECO:0000256" key="9">
    <source>
        <dbReference type="ARBA" id="ARBA00023233"/>
    </source>
</evidence>
<evidence type="ECO:0000256" key="3">
    <source>
        <dbReference type="ARBA" id="ARBA00022490"/>
    </source>
</evidence>
<name>V9KGX9_CALMI</name>
<evidence type="ECO:0000256" key="7">
    <source>
        <dbReference type="ARBA" id="ARBA00022843"/>
    </source>
</evidence>
<organism evidence="12">
    <name type="scientific">Callorhinchus milii</name>
    <name type="common">Ghost shark</name>
    <dbReference type="NCBI Taxonomy" id="7868"/>
    <lineage>
        <taxon>Eukaryota</taxon>
        <taxon>Metazoa</taxon>
        <taxon>Chordata</taxon>
        <taxon>Craniata</taxon>
        <taxon>Vertebrata</taxon>
        <taxon>Chondrichthyes</taxon>
        <taxon>Holocephali</taxon>
        <taxon>Chimaeriformes</taxon>
        <taxon>Callorhinchidae</taxon>
        <taxon>Callorhinchus</taxon>
    </lineage>
</organism>
<keyword evidence="4" id="KW-0677">Repeat</keyword>
<dbReference type="InterPro" id="IPR041267">
    <property type="entry name" value="NLRP_HD2"/>
</dbReference>
<dbReference type="Pfam" id="PF13516">
    <property type="entry name" value="LRR_6"/>
    <property type="match status" value="2"/>
</dbReference>
<evidence type="ECO:0000259" key="10">
    <source>
        <dbReference type="Pfam" id="PF05729"/>
    </source>
</evidence>
<keyword evidence="7" id="KW-0832">Ubl conjugation</keyword>
<evidence type="ECO:0000256" key="8">
    <source>
        <dbReference type="ARBA" id="ARBA00023198"/>
    </source>
</evidence>
<dbReference type="InterPro" id="IPR007111">
    <property type="entry name" value="NACHT_NTPase"/>
</dbReference>
<keyword evidence="6" id="KW-0067">ATP-binding</keyword>
<dbReference type="GO" id="GO:0005737">
    <property type="term" value="C:cytoplasm"/>
    <property type="evidence" value="ECO:0007669"/>
    <property type="project" value="TreeGrafter"/>
</dbReference>
<evidence type="ECO:0000256" key="6">
    <source>
        <dbReference type="ARBA" id="ARBA00022840"/>
    </source>
</evidence>
<dbReference type="PANTHER" id="PTHR45690">
    <property type="entry name" value="NACHT, LRR AND PYD DOMAINS-CONTAINING PROTEIN 12"/>
    <property type="match status" value="1"/>
</dbReference>
<dbReference type="GO" id="GO:0005524">
    <property type="term" value="F:ATP binding"/>
    <property type="evidence" value="ECO:0007669"/>
    <property type="project" value="UniProtKB-KW"/>
</dbReference>
<accession>V9KGX9</accession>
<reference evidence="12" key="1">
    <citation type="journal article" date="2014" name="Nature">
        <title>Elephant shark genome provides unique insights into gnathostome evolution.</title>
        <authorList>
            <consortium name="International Elephant Shark Genome Sequencing Consortium"/>
            <person name="Venkatesh B."/>
            <person name="Lee A.P."/>
            <person name="Ravi V."/>
            <person name="Maurya A.K."/>
            <person name="Lian M.M."/>
            <person name="Swann J.B."/>
            <person name="Ohta Y."/>
            <person name="Flajnik M.F."/>
            <person name="Sutoh Y."/>
            <person name="Kasahara M."/>
            <person name="Hoon S."/>
            <person name="Gangu V."/>
            <person name="Roy S.W."/>
            <person name="Irimia M."/>
            <person name="Korzh V."/>
            <person name="Kondrychyn I."/>
            <person name="Lim Z.W."/>
            <person name="Tay B.H."/>
            <person name="Tohari S."/>
            <person name="Kong K.W."/>
            <person name="Ho S."/>
            <person name="Lorente-Galdos B."/>
            <person name="Quilez J."/>
            <person name="Marques-Bonet T."/>
            <person name="Raney B.J."/>
            <person name="Ingham P.W."/>
            <person name="Tay A."/>
            <person name="Hillier L.W."/>
            <person name="Minx P."/>
            <person name="Boehm T."/>
            <person name="Wilson R.K."/>
            <person name="Brenner S."/>
            <person name="Warren W.C."/>
        </authorList>
    </citation>
    <scope>NUCLEOTIDE SEQUENCE</scope>
    <source>
        <tissue evidence="12">Liver</tissue>
    </source>
</reference>
<evidence type="ECO:0000313" key="12">
    <source>
        <dbReference type="EMBL" id="AFO97107.1"/>
    </source>
</evidence>
<dbReference type="InterPro" id="IPR050637">
    <property type="entry name" value="NLRP_innate_immun_reg"/>
</dbReference>
<dbReference type="InterPro" id="IPR001611">
    <property type="entry name" value="Leu-rich_rpt"/>
</dbReference>
<keyword evidence="9" id="KW-1271">Inflammasome</keyword>
<dbReference type="SMART" id="SM00368">
    <property type="entry name" value="LRR_RI"/>
    <property type="match status" value="3"/>
</dbReference>
<dbReference type="AlphaFoldDB" id="V9KGX9"/>
<dbReference type="SUPFAM" id="SSF52047">
    <property type="entry name" value="RNI-like"/>
    <property type="match status" value="1"/>
</dbReference>
<feature type="domain" description="NACHT LRR and PYD" evidence="11">
    <location>
        <begin position="286"/>
        <end position="393"/>
    </location>
</feature>
<proteinExistence type="evidence at transcript level"/>
<comment type="similarity">
    <text evidence="2">Belongs to the NLRP family.</text>
</comment>
<keyword evidence="3" id="KW-0963">Cytoplasm</keyword>
<evidence type="ECO:0000256" key="5">
    <source>
        <dbReference type="ARBA" id="ARBA00022741"/>
    </source>
</evidence>
<evidence type="ECO:0000259" key="11">
    <source>
        <dbReference type="Pfam" id="PF17776"/>
    </source>
</evidence>
<dbReference type="GO" id="GO:0050729">
    <property type="term" value="P:positive regulation of inflammatory response"/>
    <property type="evidence" value="ECO:0007669"/>
    <property type="project" value="TreeGrafter"/>
</dbReference>
<sequence>MVRKIVHDWVSGSRYAQFHFVFWFTFQDLNTIEGKMSLSTMVHNSYPHFGKKLEDVWDSPESLLFILDGLDQFKVKVDFRDEERSAGSEPRCLDPERGCEVADIVRCLVRGTMLKGCSVLLTSRPEALETLRQAQLDLWTDIFFDENSEDYVRCCFNDEKSVALKRAKETDILYTMGFNPSGDRTISKSLAPVFTPLEGNPQLPQTTTQLFSNFICNVLKDGRCLGGKEAAREALLQTGRAVYESGWKPCTVFTEDHRDLISGFLMKILEMDEGAESCVYTLHRLAFREYLAALGQYLTSDPSEVAALLDQASSDCSFHPFIHFLIGLSAHMSRWLEDLVGPLCPETSSQVSAWLRKELETRSHHLDDVSSKRDLMDLFHSLSESQDVELMRQTMRSLEALNFGDTYPEEALSLSVVDCFVLARIMEPCDIVGETYFSNCSVQAEGIQRLFPMLHKCTTLNLWGNNLGDSGVKRLSAALRNPECHIQKLCLSSNGLTVACIEDLVSALSVNQSLTELFLDYNNLGDSGVKGLAVALRNSECKIQNLG</sequence>
<comment type="subcellular location">
    <subcellularLocation>
        <location evidence="1">Inflammasome</location>
    </subcellularLocation>
</comment>
<dbReference type="Gene3D" id="3.80.10.10">
    <property type="entry name" value="Ribonuclease Inhibitor"/>
    <property type="match status" value="1"/>
</dbReference>
<protein>
    <submittedName>
        <fullName evidence="12">NACHT, LRR and PYD domains-containing protein 3-like protein</fullName>
    </submittedName>
</protein>
<feature type="domain" description="NACHT" evidence="10">
    <location>
        <begin position="2"/>
        <end position="158"/>
    </location>
</feature>
<dbReference type="Gene3D" id="3.40.50.300">
    <property type="entry name" value="P-loop containing nucleotide triphosphate hydrolases"/>
    <property type="match status" value="1"/>
</dbReference>
<evidence type="ECO:0000256" key="1">
    <source>
        <dbReference type="ARBA" id="ARBA00004110"/>
    </source>
</evidence>
<dbReference type="Pfam" id="PF17776">
    <property type="entry name" value="NLRC4_HD2"/>
    <property type="match status" value="1"/>
</dbReference>
<dbReference type="InterPro" id="IPR032675">
    <property type="entry name" value="LRR_dom_sf"/>
</dbReference>
<evidence type="ECO:0000256" key="2">
    <source>
        <dbReference type="ARBA" id="ARBA00008665"/>
    </source>
</evidence>
<dbReference type="PANTHER" id="PTHR45690:SF19">
    <property type="entry name" value="NACHT, LRR AND PYD DOMAINS-CONTAINING PROTEIN 3"/>
    <property type="match status" value="1"/>
</dbReference>
<keyword evidence="8" id="KW-0395">Inflammatory response</keyword>